<evidence type="ECO:0000313" key="3">
    <source>
        <dbReference type="Proteomes" id="UP000828251"/>
    </source>
</evidence>
<sequence length="113" mass="12856">MPKHLGSTSISSSPMTTNATPSTSHIDFEQKVTDALEIWRRSHCRDEEHRKRGEKKTKSVHVESNKDELDITQTSTPATPATIPKSIALMTEQEHVIHQLIMISQNHILMMKR</sequence>
<dbReference type="EMBL" id="JAIQCV010000007">
    <property type="protein sequence ID" value="KAH1082860.1"/>
    <property type="molecule type" value="Genomic_DNA"/>
</dbReference>
<keyword evidence="3" id="KW-1185">Reference proteome</keyword>
<evidence type="ECO:0000313" key="2">
    <source>
        <dbReference type="EMBL" id="KAH1082860.1"/>
    </source>
</evidence>
<name>A0A9D3VGT5_9ROSI</name>
<reference evidence="2 3" key="1">
    <citation type="journal article" date="2021" name="Plant Biotechnol. J.">
        <title>Multi-omics assisted identification of the key and species-specific regulatory components of drought-tolerant mechanisms in Gossypium stocksii.</title>
        <authorList>
            <person name="Yu D."/>
            <person name="Ke L."/>
            <person name="Zhang D."/>
            <person name="Wu Y."/>
            <person name="Sun Y."/>
            <person name="Mei J."/>
            <person name="Sun J."/>
            <person name="Sun Y."/>
        </authorList>
    </citation>
    <scope>NUCLEOTIDE SEQUENCE [LARGE SCALE GENOMIC DNA]</scope>
    <source>
        <strain evidence="3">cv. E1</strain>
        <tissue evidence="2">Leaf</tissue>
    </source>
</reference>
<evidence type="ECO:0000256" key="1">
    <source>
        <dbReference type="SAM" id="MobiDB-lite"/>
    </source>
</evidence>
<proteinExistence type="predicted"/>
<organism evidence="2 3">
    <name type="scientific">Gossypium stocksii</name>
    <dbReference type="NCBI Taxonomy" id="47602"/>
    <lineage>
        <taxon>Eukaryota</taxon>
        <taxon>Viridiplantae</taxon>
        <taxon>Streptophyta</taxon>
        <taxon>Embryophyta</taxon>
        <taxon>Tracheophyta</taxon>
        <taxon>Spermatophyta</taxon>
        <taxon>Magnoliopsida</taxon>
        <taxon>eudicotyledons</taxon>
        <taxon>Gunneridae</taxon>
        <taxon>Pentapetalae</taxon>
        <taxon>rosids</taxon>
        <taxon>malvids</taxon>
        <taxon>Malvales</taxon>
        <taxon>Malvaceae</taxon>
        <taxon>Malvoideae</taxon>
        <taxon>Gossypium</taxon>
    </lineage>
</organism>
<dbReference type="AlphaFoldDB" id="A0A9D3VGT5"/>
<feature type="compositionally biased region" description="Polar residues" evidence="1">
    <location>
        <begin position="1"/>
        <end position="25"/>
    </location>
</feature>
<comment type="caution">
    <text evidence="2">The sequence shown here is derived from an EMBL/GenBank/DDBJ whole genome shotgun (WGS) entry which is preliminary data.</text>
</comment>
<dbReference type="Proteomes" id="UP000828251">
    <property type="component" value="Unassembled WGS sequence"/>
</dbReference>
<feature type="non-terminal residue" evidence="2">
    <location>
        <position position="113"/>
    </location>
</feature>
<accession>A0A9D3VGT5</accession>
<feature type="region of interest" description="Disordered" evidence="1">
    <location>
        <begin position="44"/>
        <end position="79"/>
    </location>
</feature>
<protein>
    <submittedName>
        <fullName evidence="2">Uncharacterized protein</fullName>
    </submittedName>
</protein>
<feature type="region of interest" description="Disordered" evidence="1">
    <location>
        <begin position="1"/>
        <end position="27"/>
    </location>
</feature>
<gene>
    <name evidence="2" type="ORF">J1N35_022621</name>
</gene>
<feature type="compositionally biased region" description="Basic and acidic residues" evidence="1">
    <location>
        <begin position="44"/>
        <end position="69"/>
    </location>
</feature>